<dbReference type="Pfam" id="PF13966">
    <property type="entry name" value="zf-RVT"/>
    <property type="match status" value="1"/>
</dbReference>
<accession>A0ABD1XS85</accession>
<evidence type="ECO:0000313" key="3">
    <source>
        <dbReference type="Proteomes" id="UP001605036"/>
    </source>
</evidence>
<dbReference type="AlphaFoldDB" id="A0ABD1XS85"/>
<name>A0ABD1XS85_9MARC</name>
<keyword evidence="3" id="KW-1185">Reference proteome</keyword>
<feature type="domain" description="Reverse transcriptase zinc-binding" evidence="1">
    <location>
        <begin position="59"/>
        <end position="119"/>
    </location>
</feature>
<dbReference type="Proteomes" id="UP001605036">
    <property type="component" value="Unassembled WGS sequence"/>
</dbReference>
<gene>
    <name evidence="2" type="ORF">R1flu_023516</name>
</gene>
<comment type="caution">
    <text evidence="2">The sequence shown here is derived from an EMBL/GenBank/DDBJ whole genome shotgun (WGS) entry which is preliminary data.</text>
</comment>
<organism evidence="2 3">
    <name type="scientific">Riccia fluitans</name>
    <dbReference type="NCBI Taxonomy" id="41844"/>
    <lineage>
        <taxon>Eukaryota</taxon>
        <taxon>Viridiplantae</taxon>
        <taxon>Streptophyta</taxon>
        <taxon>Embryophyta</taxon>
        <taxon>Marchantiophyta</taxon>
        <taxon>Marchantiopsida</taxon>
        <taxon>Marchantiidae</taxon>
        <taxon>Marchantiales</taxon>
        <taxon>Ricciaceae</taxon>
        <taxon>Riccia</taxon>
    </lineage>
</organism>
<proteinExistence type="predicted"/>
<dbReference type="InterPro" id="IPR026960">
    <property type="entry name" value="RVT-Znf"/>
</dbReference>
<dbReference type="EMBL" id="JBHFFA010000007">
    <property type="protein sequence ID" value="KAL2611824.1"/>
    <property type="molecule type" value="Genomic_DNA"/>
</dbReference>
<evidence type="ECO:0000259" key="1">
    <source>
        <dbReference type="Pfam" id="PF13966"/>
    </source>
</evidence>
<sequence length="123" mass="15025">MGTQKLEESPNWRWKGSEDRWNGWTQPSSFSHNLFTEEETPDDLSSKWPEGSYTLTWKSHWQKLWEKRVLPRTKLWVWKILRRAFFTSERPAKMKITNEPYCRCKETEETIPHLFYDCRNLKV</sequence>
<protein>
    <recommendedName>
        <fullName evidence="1">Reverse transcriptase zinc-binding domain-containing protein</fullName>
    </recommendedName>
</protein>
<evidence type="ECO:0000313" key="2">
    <source>
        <dbReference type="EMBL" id="KAL2611824.1"/>
    </source>
</evidence>
<reference evidence="2 3" key="1">
    <citation type="submission" date="2024-09" db="EMBL/GenBank/DDBJ databases">
        <title>Chromosome-scale assembly of Riccia fluitans.</title>
        <authorList>
            <person name="Paukszto L."/>
            <person name="Sawicki J."/>
            <person name="Karawczyk K."/>
            <person name="Piernik-Szablinska J."/>
            <person name="Szczecinska M."/>
            <person name="Mazdziarz M."/>
        </authorList>
    </citation>
    <scope>NUCLEOTIDE SEQUENCE [LARGE SCALE GENOMIC DNA]</scope>
    <source>
        <strain evidence="2">Rf_01</strain>
        <tissue evidence="2">Aerial parts of the thallus</tissue>
    </source>
</reference>